<feature type="transmembrane region" description="Helical" evidence="1">
    <location>
        <begin position="21"/>
        <end position="43"/>
    </location>
</feature>
<evidence type="ECO:0000313" key="4">
    <source>
        <dbReference type="Proteomes" id="UP000471435"/>
    </source>
</evidence>
<dbReference type="EMBL" id="WTYP01000002">
    <property type="protein sequence ID" value="MXP48324.1"/>
    <property type="molecule type" value="Genomic_DNA"/>
</dbReference>
<dbReference type="InterPro" id="IPR012495">
    <property type="entry name" value="TadE-like_dom"/>
</dbReference>
<dbReference type="OrthoDB" id="7449015at2"/>
<dbReference type="RefSeq" id="WP_160731518.1">
    <property type="nucleotide sequence ID" value="NZ_WTYP01000002.1"/>
</dbReference>
<organism evidence="3 4">
    <name type="scientific">Pontixanthobacter luteolus</name>
    <dbReference type="NCBI Taxonomy" id="295089"/>
    <lineage>
        <taxon>Bacteria</taxon>
        <taxon>Pseudomonadati</taxon>
        <taxon>Pseudomonadota</taxon>
        <taxon>Alphaproteobacteria</taxon>
        <taxon>Sphingomonadales</taxon>
        <taxon>Erythrobacteraceae</taxon>
        <taxon>Pontixanthobacter</taxon>
    </lineage>
</organism>
<keyword evidence="4" id="KW-1185">Reference proteome</keyword>
<dbReference type="AlphaFoldDB" id="A0A6I4V7Q3"/>
<dbReference type="Proteomes" id="UP000471435">
    <property type="component" value="Unassembled WGS sequence"/>
</dbReference>
<proteinExistence type="predicted"/>
<dbReference type="Pfam" id="PF07811">
    <property type="entry name" value="TadE"/>
    <property type="match status" value="1"/>
</dbReference>
<evidence type="ECO:0000259" key="2">
    <source>
        <dbReference type="Pfam" id="PF07811"/>
    </source>
</evidence>
<keyword evidence="1" id="KW-0472">Membrane</keyword>
<protein>
    <submittedName>
        <fullName evidence="3">Pilus assembly protein TadE</fullName>
    </submittedName>
</protein>
<gene>
    <name evidence="3" type="ORF">GRI43_13085</name>
</gene>
<feature type="domain" description="TadE-like" evidence="2">
    <location>
        <begin position="15"/>
        <end position="57"/>
    </location>
</feature>
<reference evidence="3 4" key="1">
    <citation type="submission" date="2019-12" db="EMBL/GenBank/DDBJ databases">
        <title>Genomic-based taxomic classification of the family Erythrobacteraceae.</title>
        <authorList>
            <person name="Xu L."/>
        </authorList>
    </citation>
    <scope>NUCLEOTIDE SEQUENCE [LARGE SCALE GENOMIC DNA]</scope>
    <source>
        <strain evidence="3 4">SW-109</strain>
    </source>
</reference>
<evidence type="ECO:0000313" key="3">
    <source>
        <dbReference type="EMBL" id="MXP48324.1"/>
    </source>
</evidence>
<sequence>MTRLRRLDFRSDERGAAAAEMALVLPLLLAIMFGGFEAGHFFYTEQKIIKAVRDGARYAGRLPFDDYTCTGTTRSADIQEITRTGKLTGGTALIDGWENADITVTVTCDAGATDGIFKDLAGGARIVTVAATAEYPSLFETLGFIDSDSTVNASAQSVVMGI</sequence>
<accession>A0A6I4V7Q3</accession>
<keyword evidence="1" id="KW-1133">Transmembrane helix</keyword>
<keyword evidence="1" id="KW-0812">Transmembrane</keyword>
<name>A0A6I4V7Q3_9SPHN</name>
<evidence type="ECO:0000256" key="1">
    <source>
        <dbReference type="SAM" id="Phobius"/>
    </source>
</evidence>
<comment type="caution">
    <text evidence="3">The sequence shown here is derived from an EMBL/GenBank/DDBJ whole genome shotgun (WGS) entry which is preliminary data.</text>
</comment>